<dbReference type="SUPFAM" id="SSF51905">
    <property type="entry name" value="FAD/NAD(P)-binding domain"/>
    <property type="match status" value="1"/>
</dbReference>
<dbReference type="AlphaFoldDB" id="A0A2U3Q327"/>
<dbReference type="GO" id="GO:0071949">
    <property type="term" value="F:FAD binding"/>
    <property type="evidence" value="ECO:0007669"/>
    <property type="project" value="InterPro"/>
</dbReference>
<dbReference type="Pfam" id="PF01494">
    <property type="entry name" value="FAD_binding_3"/>
    <property type="match status" value="1"/>
</dbReference>
<dbReference type="CDD" id="cd02979">
    <property type="entry name" value="PHOX_C"/>
    <property type="match status" value="1"/>
</dbReference>
<sequence length="640" mass="70261">MQFHLNGFQPGDPEIADPAARVQASGAAGSVPAEVDVLIVGCGPAGLTLAAQLAQFPDIKTCIVEQKPERLLVGQADGIACRTMEMFHAYGFSERVLKEAYWVNETTFWKPDERTPEKITRSGRVQDVEDGLSEFPHVILNQARVHDCFLDVMRKSPAKLAPYYSRRVLDLHVDPAADAADHAVIVRLERVDAGNEGKVETIRARYVVGCDGARSTVRKSIGRELQGDSANHAWGVMDVLAVTDFPDIRFKSLIQSAKDGSLLIIPREGGYMVRIYVELAKLDVGERVANRNITADDVIAKAQRILKPYSLEVKEIAWWSVYEIGQRLTDKFDDVPEAEIDTRLPRIFIAGDACHTHSPKAGQGMNVSMQDAFNLGWKLAAVLRKQCAPSLLHSYSAERQAVAKELIDFDREWAGILASAAKAAGADAAKTQDYFVRHGRYTAGTATHYRPSVLTGAATHQHLAEGLVIGKRFHSAPVIRVADAKPVHLGHAAQADGRFRIYAFSPAENPAAAGSAIRGLCNFLAESRESPMRRYTPVGADIDSVIDLRAVFQQDHRELAVAAMPPMLLPRKGRYGLIDYEKMFSPDLKGGQDVFAMRGIDRKAGCMVVVRPDQYVASVLPLDDFAGLASYFDAFMLPVN</sequence>
<evidence type="ECO:0000256" key="4">
    <source>
        <dbReference type="ARBA" id="ARBA00022827"/>
    </source>
</evidence>
<dbReference type="InterPro" id="IPR050641">
    <property type="entry name" value="RIFMO-like"/>
</dbReference>
<evidence type="ECO:0000259" key="7">
    <source>
        <dbReference type="Pfam" id="PF07976"/>
    </source>
</evidence>
<evidence type="ECO:0000313" key="9">
    <source>
        <dbReference type="Proteomes" id="UP000246085"/>
    </source>
</evidence>
<evidence type="ECO:0000256" key="1">
    <source>
        <dbReference type="ARBA" id="ARBA00001974"/>
    </source>
</evidence>
<dbReference type="InterPro" id="IPR002938">
    <property type="entry name" value="FAD-bd"/>
</dbReference>
<dbReference type="Gene3D" id="3.50.50.60">
    <property type="entry name" value="FAD/NAD(P)-binding domain"/>
    <property type="match status" value="1"/>
</dbReference>
<dbReference type="InterPro" id="IPR036188">
    <property type="entry name" value="FAD/NAD-bd_sf"/>
</dbReference>
<evidence type="ECO:0000256" key="3">
    <source>
        <dbReference type="ARBA" id="ARBA00022630"/>
    </source>
</evidence>
<protein>
    <recommendedName>
        <fullName evidence="10">3-hydroxybenzoate 4-monooxygenase</fullName>
    </recommendedName>
</protein>
<dbReference type="Pfam" id="PF07976">
    <property type="entry name" value="Phe_hydrox_dim"/>
    <property type="match status" value="1"/>
</dbReference>
<dbReference type="InterPro" id="IPR036249">
    <property type="entry name" value="Thioredoxin-like_sf"/>
</dbReference>
<accession>A0A2U3Q327</accession>
<comment type="similarity">
    <text evidence="2">Belongs to the PheA/TfdB FAD monooxygenase family.</text>
</comment>
<dbReference type="NCBIfam" id="NF006144">
    <property type="entry name" value="PRK08294.1"/>
    <property type="match status" value="1"/>
</dbReference>
<keyword evidence="3" id="KW-0285">Flavoprotein</keyword>
<dbReference type="InterPro" id="IPR012941">
    <property type="entry name" value="Phe_hydrox_C_dim_dom"/>
</dbReference>
<dbReference type="InterPro" id="IPR038220">
    <property type="entry name" value="PHOX_C_sf"/>
</dbReference>
<evidence type="ECO:0000256" key="5">
    <source>
        <dbReference type="ARBA" id="ARBA00023002"/>
    </source>
</evidence>
<dbReference type="Gene3D" id="3.40.30.20">
    <property type="match status" value="1"/>
</dbReference>
<organism evidence="8 9">
    <name type="scientific">Bradyrhizobium vignae</name>
    <dbReference type="NCBI Taxonomy" id="1549949"/>
    <lineage>
        <taxon>Bacteria</taxon>
        <taxon>Pseudomonadati</taxon>
        <taxon>Pseudomonadota</taxon>
        <taxon>Alphaproteobacteria</taxon>
        <taxon>Hyphomicrobiales</taxon>
        <taxon>Nitrobacteraceae</taxon>
        <taxon>Bradyrhizobium</taxon>
    </lineage>
</organism>
<feature type="domain" description="Phenol hydroxylase-like C-terminal dimerisation" evidence="7">
    <location>
        <begin position="447"/>
        <end position="638"/>
    </location>
</feature>
<dbReference type="PANTHER" id="PTHR43004">
    <property type="entry name" value="TRK SYSTEM POTASSIUM UPTAKE PROTEIN"/>
    <property type="match status" value="1"/>
</dbReference>
<evidence type="ECO:0000313" key="8">
    <source>
        <dbReference type="EMBL" id="SPP95766.1"/>
    </source>
</evidence>
<dbReference type="Gene3D" id="3.30.9.10">
    <property type="entry name" value="D-Amino Acid Oxidase, subunit A, domain 2"/>
    <property type="match status" value="1"/>
</dbReference>
<dbReference type="Proteomes" id="UP000246085">
    <property type="component" value="Chromosome BRAD3257"/>
</dbReference>
<evidence type="ECO:0008006" key="10">
    <source>
        <dbReference type="Google" id="ProtNLM"/>
    </source>
</evidence>
<feature type="domain" description="FAD-binding" evidence="6">
    <location>
        <begin position="34"/>
        <end position="409"/>
    </location>
</feature>
<dbReference type="GO" id="GO:0016709">
    <property type="term" value="F:oxidoreductase activity, acting on paired donors, with incorporation or reduction of molecular oxygen, NAD(P)H as one donor, and incorporation of one atom of oxygen"/>
    <property type="evidence" value="ECO:0007669"/>
    <property type="project" value="UniProtKB-ARBA"/>
</dbReference>
<dbReference type="RefSeq" id="WP_162500297.1">
    <property type="nucleotide sequence ID" value="NZ_LS398110.1"/>
</dbReference>
<dbReference type="PANTHER" id="PTHR43004:SF19">
    <property type="entry name" value="BINDING MONOOXYGENASE, PUTATIVE (JCVI)-RELATED"/>
    <property type="match status" value="1"/>
</dbReference>
<dbReference type="EMBL" id="LS398110">
    <property type="protein sequence ID" value="SPP95766.1"/>
    <property type="molecule type" value="Genomic_DNA"/>
</dbReference>
<dbReference type="SUPFAM" id="SSF52833">
    <property type="entry name" value="Thioredoxin-like"/>
    <property type="match status" value="1"/>
</dbReference>
<reference evidence="8 9" key="1">
    <citation type="submission" date="2018-03" db="EMBL/GenBank/DDBJ databases">
        <authorList>
            <person name="Gully D."/>
        </authorList>
    </citation>
    <scope>NUCLEOTIDE SEQUENCE [LARGE SCALE GENOMIC DNA]</scope>
    <source>
        <strain evidence="8">ORS3257</strain>
    </source>
</reference>
<gene>
    <name evidence="8" type="ORF">BRAD3257_4791</name>
</gene>
<comment type="cofactor">
    <cofactor evidence="1">
        <name>FAD</name>
        <dbReference type="ChEBI" id="CHEBI:57692"/>
    </cofactor>
</comment>
<dbReference type="SUPFAM" id="SSF54373">
    <property type="entry name" value="FAD-linked reductases, C-terminal domain"/>
    <property type="match status" value="1"/>
</dbReference>
<evidence type="ECO:0000259" key="6">
    <source>
        <dbReference type="Pfam" id="PF01494"/>
    </source>
</evidence>
<evidence type="ECO:0000256" key="2">
    <source>
        <dbReference type="ARBA" id="ARBA00007801"/>
    </source>
</evidence>
<keyword evidence="4" id="KW-0274">FAD</keyword>
<proteinExistence type="inferred from homology"/>
<keyword evidence="5" id="KW-0560">Oxidoreductase</keyword>
<dbReference type="PRINTS" id="PR00420">
    <property type="entry name" value="RNGMNOXGNASE"/>
</dbReference>
<name>A0A2U3Q327_9BRAD</name>
<dbReference type="KEGG" id="bvz:BRAD3257_4791"/>